<evidence type="ECO:0000313" key="2">
    <source>
        <dbReference type="EMBL" id="SHI41226.1"/>
    </source>
</evidence>
<feature type="transmembrane region" description="Helical" evidence="1">
    <location>
        <begin position="133"/>
        <end position="158"/>
    </location>
</feature>
<proteinExistence type="predicted"/>
<feature type="transmembrane region" description="Helical" evidence="1">
    <location>
        <begin position="42"/>
        <end position="67"/>
    </location>
</feature>
<accession>A0A1M6AXL6</accession>
<keyword evidence="1" id="KW-0812">Transmembrane</keyword>
<reference evidence="2 3" key="1">
    <citation type="submission" date="2016-11" db="EMBL/GenBank/DDBJ databases">
        <authorList>
            <person name="Jaros S."/>
            <person name="Januszkiewicz K."/>
            <person name="Wedrychowicz H."/>
        </authorList>
    </citation>
    <scope>NUCLEOTIDE SEQUENCE [LARGE SCALE GENOMIC DNA]</scope>
    <source>
        <strain evidence="2 3">CGMCC 4.5723</strain>
    </source>
</reference>
<dbReference type="Proteomes" id="UP000184452">
    <property type="component" value="Unassembled WGS sequence"/>
</dbReference>
<dbReference type="EMBL" id="FQZK01000001">
    <property type="protein sequence ID" value="SHI41226.1"/>
    <property type="molecule type" value="Genomic_DNA"/>
</dbReference>
<protein>
    <recommendedName>
        <fullName evidence="4">Small multi-drug export protein</fullName>
    </recommendedName>
</protein>
<evidence type="ECO:0008006" key="4">
    <source>
        <dbReference type="Google" id="ProtNLM"/>
    </source>
</evidence>
<dbReference type="AlphaFoldDB" id="A0A1M6AXL6"/>
<gene>
    <name evidence="2" type="ORF">SAMN05421803_101150</name>
</gene>
<keyword evidence="3" id="KW-1185">Reference proteome</keyword>
<dbReference type="RefSeq" id="WP_073373860.1">
    <property type="nucleotide sequence ID" value="NZ_FQZK01000001.1"/>
</dbReference>
<evidence type="ECO:0000313" key="3">
    <source>
        <dbReference type="Proteomes" id="UP000184452"/>
    </source>
</evidence>
<name>A0A1M6AXL6_9ACTN</name>
<dbReference type="STRING" id="758803.SAMN05421803_101150"/>
<feature type="transmembrane region" description="Helical" evidence="1">
    <location>
        <begin position="100"/>
        <end position="127"/>
    </location>
</feature>
<keyword evidence="1" id="KW-0472">Membrane</keyword>
<sequence>MIEYLQDFTSQVPQALQWIVVILLGMVPFVESYNGSALGVVAGLPVFVAVPAAVAGNLVSMMAVVAVSSRVRERVLAGRGGDASEPSPRRAKLKERFDRYGVAGVALLGPLALPSQITAAATVSFGATRGAVVFWHAVAIVLWGVGVGVLVSLGVAVLT</sequence>
<organism evidence="2 3">
    <name type="scientific">Nocardiopsis flavescens</name>
    <dbReference type="NCBI Taxonomy" id="758803"/>
    <lineage>
        <taxon>Bacteria</taxon>
        <taxon>Bacillati</taxon>
        <taxon>Actinomycetota</taxon>
        <taxon>Actinomycetes</taxon>
        <taxon>Streptosporangiales</taxon>
        <taxon>Nocardiopsidaceae</taxon>
        <taxon>Nocardiopsis</taxon>
    </lineage>
</organism>
<dbReference type="OrthoDB" id="4570818at2"/>
<keyword evidence="1" id="KW-1133">Transmembrane helix</keyword>
<evidence type="ECO:0000256" key="1">
    <source>
        <dbReference type="SAM" id="Phobius"/>
    </source>
</evidence>